<organism evidence="5 6">
    <name type="scientific">Alteromonas gilva</name>
    <dbReference type="NCBI Taxonomy" id="2987522"/>
    <lineage>
        <taxon>Bacteria</taxon>
        <taxon>Pseudomonadati</taxon>
        <taxon>Pseudomonadota</taxon>
        <taxon>Gammaproteobacteria</taxon>
        <taxon>Alteromonadales</taxon>
        <taxon>Alteromonadaceae</taxon>
        <taxon>Alteromonas/Salinimonas group</taxon>
        <taxon>Alteromonas</taxon>
    </lineage>
</organism>
<dbReference type="Gene3D" id="3.40.1190.20">
    <property type="match status" value="1"/>
</dbReference>
<dbReference type="PANTHER" id="PTHR43085:SF15">
    <property type="entry name" value="2-DEHYDRO-3-DEOXYGLUCONOKINASE"/>
    <property type="match status" value="1"/>
</dbReference>
<dbReference type="EMBL" id="JAQQXP010000001">
    <property type="protein sequence ID" value="MDC8829434.1"/>
    <property type="molecule type" value="Genomic_DNA"/>
</dbReference>
<keyword evidence="6" id="KW-1185">Reference proteome</keyword>
<dbReference type="PROSITE" id="PS00584">
    <property type="entry name" value="PFKB_KINASES_2"/>
    <property type="match status" value="1"/>
</dbReference>
<reference evidence="5 6" key="1">
    <citation type="submission" date="2022-10" db="EMBL/GenBank/DDBJ databases">
        <title>Alteromonas sp. chi3 Genome sequencing.</title>
        <authorList>
            <person name="Park S."/>
        </authorList>
    </citation>
    <scope>NUCLEOTIDE SEQUENCE [LARGE SCALE GENOMIC DNA]</scope>
    <source>
        <strain evidence="6">chi3</strain>
    </source>
</reference>
<dbReference type="InterPro" id="IPR011611">
    <property type="entry name" value="PfkB_dom"/>
</dbReference>
<dbReference type="Pfam" id="PF00294">
    <property type="entry name" value="PfkB"/>
    <property type="match status" value="1"/>
</dbReference>
<dbReference type="InterPro" id="IPR050306">
    <property type="entry name" value="PfkB_Carbo_kinase"/>
</dbReference>
<dbReference type="InterPro" id="IPR029056">
    <property type="entry name" value="Ribokinase-like"/>
</dbReference>
<dbReference type="CDD" id="cd01166">
    <property type="entry name" value="KdgK"/>
    <property type="match status" value="1"/>
</dbReference>
<gene>
    <name evidence="5" type="ORF">OIK42_01540</name>
</gene>
<dbReference type="GO" id="GO:0016301">
    <property type="term" value="F:kinase activity"/>
    <property type="evidence" value="ECO:0007669"/>
    <property type="project" value="UniProtKB-KW"/>
</dbReference>
<keyword evidence="3 5" id="KW-0418">Kinase</keyword>
<evidence type="ECO:0000313" key="5">
    <source>
        <dbReference type="EMBL" id="MDC8829434.1"/>
    </source>
</evidence>
<dbReference type="SUPFAM" id="SSF53613">
    <property type="entry name" value="Ribokinase-like"/>
    <property type="match status" value="1"/>
</dbReference>
<dbReference type="PANTHER" id="PTHR43085">
    <property type="entry name" value="HEXOKINASE FAMILY MEMBER"/>
    <property type="match status" value="1"/>
</dbReference>
<feature type="domain" description="Carbohydrate kinase PfkB" evidence="4">
    <location>
        <begin position="4"/>
        <end position="298"/>
    </location>
</feature>
<accession>A0ABT5KZ19</accession>
<name>A0ABT5KZ19_9ALTE</name>
<evidence type="ECO:0000256" key="2">
    <source>
        <dbReference type="ARBA" id="ARBA00022679"/>
    </source>
</evidence>
<proteinExistence type="inferred from homology"/>
<protein>
    <submittedName>
        <fullName evidence="5">Sugar kinase</fullName>
    </submittedName>
</protein>
<evidence type="ECO:0000256" key="1">
    <source>
        <dbReference type="ARBA" id="ARBA00010688"/>
    </source>
</evidence>
<comment type="caution">
    <text evidence="5">The sequence shown here is derived from an EMBL/GenBank/DDBJ whole genome shotgun (WGS) entry which is preliminary data.</text>
</comment>
<evidence type="ECO:0000313" key="6">
    <source>
        <dbReference type="Proteomes" id="UP001218788"/>
    </source>
</evidence>
<comment type="similarity">
    <text evidence="1">Belongs to the carbohydrate kinase PfkB family.</text>
</comment>
<dbReference type="InterPro" id="IPR002173">
    <property type="entry name" value="Carboh/pur_kinase_PfkB_CS"/>
</dbReference>
<dbReference type="Proteomes" id="UP001218788">
    <property type="component" value="Unassembled WGS sequence"/>
</dbReference>
<evidence type="ECO:0000259" key="4">
    <source>
        <dbReference type="Pfam" id="PF00294"/>
    </source>
</evidence>
<evidence type="ECO:0000256" key="3">
    <source>
        <dbReference type="ARBA" id="ARBA00022777"/>
    </source>
</evidence>
<keyword evidence="2" id="KW-0808">Transferase</keyword>
<sequence>MSVKKIVIFGECMVELVSANETQLTKSFAGDTYNTAVYLKRSAPQVAVSYLTAIGDDFLSNELLFAMGNEQISTEQVYRSSKRNLGLYMVRTDQHGERTFAYWRANSAATQTINAMTKAPEDIDFFYFSGISVAILDEPQRLKLFELLATLRNKGCKVVFDPNYRPLLWSSRDEARFWMNKSYQLADIAFPGGDDHLALYEHVNTDEVLAHLAPFEIDEVVMKNGAVGVHIVNSDGHFIVPVQQVANVVDTTAAGDAFNGGYLAARLSGKSVTDAASYGAIVAGTVIQHPGAIIPADTLHKAVAPL</sequence>